<dbReference type="AlphaFoldDB" id="A0A4Y0BP99"/>
<dbReference type="Gene3D" id="3.30.390.110">
    <property type="match status" value="1"/>
</dbReference>
<dbReference type="GO" id="GO:0005730">
    <property type="term" value="C:nucleolus"/>
    <property type="evidence" value="ECO:0007669"/>
    <property type="project" value="UniProtKB-UniRule"/>
</dbReference>
<dbReference type="InterPro" id="IPR006958">
    <property type="entry name" value="Mak16"/>
</dbReference>
<dbReference type="STRING" id="62324.A0A4Y0BP99"/>
<reference evidence="7" key="1">
    <citation type="submission" date="2020-05" db="UniProtKB">
        <authorList>
            <consortium name="EnsemblMetazoa"/>
        </authorList>
    </citation>
    <scope>IDENTIFICATION</scope>
    <source>
        <strain evidence="7">FUMOZ</strain>
    </source>
</reference>
<dbReference type="GO" id="GO:0000460">
    <property type="term" value="P:maturation of 5.8S rRNA"/>
    <property type="evidence" value="ECO:0007669"/>
    <property type="project" value="TreeGrafter"/>
</dbReference>
<dbReference type="EnsemblMetazoa" id="AFUN021206-RA">
    <property type="protein sequence ID" value="AFUN021206-PA"/>
    <property type="gene ID" value="AFUN021206"/>
</dbReference>
<feature type="compositionally biased region" description="Acidic residues" evidence="5">
    <location>
        <begin position="234"/>
        <end position="252"/>
    </location>
</feature>
<dbReference type="FunFam" id="3.30.390.110:FF:000001">
    <property type="entry name" value="Protein MAK16 homolog"/>
    <property type="match status" value="1"/>
</dbReference>
<evidence type="ECO:0000256" key="4">
    <source>
        <dbReference type="PIRNR" id="PIRNR003352"/>
    </source>
</evidence>
<feature type="region of interest" description="Disordered" evidence="5">
    <location>
        <begin position="192"/>
        <end position="339"/>
    </location>
</feature>
<dbReference type="GO" id="GO:0000470">
    <property type="term" value="P:maturation of LSU-rRNA"/>
    <property type="evidence" value="ECO:0007669"/>
    <property type="project" value="TreeGrafter"/>
</dbReference>
<evidence type="ECO:0000313" key="7">
    <source>
        <dbReference type="EnsemblMetazoa" id="AFUN021206-PA"/>
    </source>
</evidence>
<dbReference type="VEuPathDB" id="VectorBase:AFUN2_001839"/>
<sequence>MQQDEITWSIISRQFCSFQVKTVTQNFCRNEYNLTGFCSRRSCPIANSQYATVREDKGIIYLYMKTAERNAFPSKHWEKVKLSRNFDKAVYQIKENLLFWDRWVQNKCKQRFVKITQYLIRMRKLKLRRQKMLVPLAKKIERREQRREEKALIAARIDNAIEKELMERLKMGMYEDIYNFPQVAFERALDAEEVEEDGAEVTDEEEREMEEEEEYREQEKMRHVSESMRRELEMTDEFVEGDTDDDDQDSDMASESGVREHVEVDSDFESDEGSDMEDYVPKVSLRPPKSDDEEDTPAAPATPVEAPTAKKKSRKIRKPKLELEYEVEAEPTARRRIHQ</sequence>
<organism evidence="7">
    <name type="scientific">Anopheles funestus</name>
    <name type="common">African malaria mosquito</name>
    <dbReference type="NCBI Taxonomy" id="62324"/>
    <lineage>
        <taxon>Eukaryota</taxon>
        <taxon>Metazoa</taxon>
        <taxon>Ecdysozoa</taxon>
        <taxon>Arthropoda</taxon>
        <taxon>Hexapoda</taxon>
        <taxon>Insecta</taxon>
        <taxon>Pterygota</taxon>
        <taxon>Neoptera</taxon>
        <taxon>Endopterygota</taxon>
        <taxon>Diptera</taxon>
        <taxon>Nematocera</taxon>
        <taxon>Culicoidea</taxon>
        <taxon>Culicidae</taxon>
        <taxon>Anophelinae</taxon>
        <taxon>Anopheles</taxon>
    </lineage>
</organism>
<evidence type="ECO:0000256" key="5">
    <source>
        <dbReference type="SAM" id="MobiDB-lite"/>
    </source>
</evidence>
<proteinExistence type="inferred from homology"/>
<evidence type="ECO:0000256" key="1">
    <source>
        <dbReference type="ARBA" id="ARBA00004123"/>
    </source>
</evidence>
<feature type="compositionally biased region" description="Low complexity" evidence="5">
    <location>
        <begin position="297"/>
        <end position="307"/>
    </location>
</feature>
<dbReference type="VEuPathDB" id="VectorBase:AFUN021206"/>
<feature type="compositionally biased region" description="Acidic residues" evidence="5">
    <location>
        <begin position="192"/>
        <end position="216"/>
    </location>
</feature>
<dbReference type="GO" id="GO:0030687">
    <property type="term" value="C:preribosome, large subunit precursor"/>
    <property type="evidence" value="ECO:0007669"/>
    <property type="project" value="TreeGrafter"/>
</dbReference>
<comment type="subcellular location">
    <subcellularLocation>
        <location evidence="1">Nucleus</location>
    </subcellularLocation>
</comment>
<feature type="compositionally biased region" description="Acidic residues" evidence="5">
    <location>
        <begin position="265"/>
        <end position="278"/>
    </location>
</feature>
<name>A0A4Y0BP99_ANOFN</name>
<dbReference type="PIRSF" id="PIRSF003352">
    <property type="entry name" value="MAK16"/>
    <property type="match status" value="1"/>
</dbReference>
<evidence type="ECO:0000256" key="3">
    <source>
        <dbReference type="ARBA" id="ARBA00023242"/>
    </source>
</evidence>
<feature type="compositionally biased region" description="Basic residues" evidence="5">
    <location>
        <begin position="309"/>
        <end position="318"/>
    </location>
</feature>
<feature type="compositionally biased region" description="Basic and acidic residues" evidence="5">
    <location>
        <begin position="217"/>
        <end position="233"/>
    </location>
</feature>
<dbReference type="PANTHER" id="PTHR23405">
    <property type="entry name" value="MAINTENANCE OF KILLER 16 MAK16 PROTEIN-RELATED"/>
    <property type="match status" value="1"/>
</dbReference>
<dbReference type="PANTHER" id="PTHR23405:SF4">
    <property type="entry name" value="PROTEIN MAK16 HOMOLOG"/>
    <property type="match status" value="1"/>
</dbReference>
<evidence type="ECO:0000256" key="2">
    <source>
        <dbReference type="ARBA" id="ARBA00005514"/>
    </source>
</evidence>
<dbReference type="Pfam" id="PF01778">
    <property type="entry name" value="Ribosomal_L28e"/>
    <property type="match status" value="1"/>
</dbReference>
<accession>A0A4Y0BP99</accession>
<evidence type="ECO:0000259" key="6">
    <source>
        <dbReference type="Pfam" id="PF01778"/>
    </source>
</evidence>
<dbReference type="Pfam" id="PF04874">
    <property type="entry name" value="Mak16"/>
    <property type="match status" value="1"/>
</dbReference>
<keyword evidence="3 4" id="KW-0539">Nucleus</keyword>
<feature type="domain" description="Ribosomal eL28/Mak16" evidence="6">
    <location>
        <begin position="7"/>
        <end position="118"/>
    </location>
</feature>
<comment type="similarity">
    <text evidence="2 4">Belongs to the MAK16 family.</text>
</comment>
<dbReference type="InterPro" id="IPR029004">
    <property type="entry name" value="Ribosomal_eL28/Mak16"/>
</dbReference>
<protein>
    <recommendedName>
        <fullName evidence="4">Protein MAK16 homolog</fullName>
    </recommendedName>
</protein>